<dbReference type="PROSITE" id="PS50937">
    <property type="entry name" value="HTH_MERR_2"/>
    <property type="match status" value="1"/>
</dbReference>
<dbReference type="InterPro" id="IPR000551">
    <property type="entry name" value="MerR-type_HTH_dom"/>
</dbReference>
<dbReference type="PRINTS" id="PR00040">
    <property type="entry name" value="HTHMERR"/>
</dbReference>
<dbReference type="PANTHER" id="PTHR30204">
    <property type="entry name" value="REDOX-CYCLING DRUG-SENSING TRANSCRIPTIONAL ACTIVATOR SOXR"/>
    <property type="match status" value="1"/>
</dbReference>
<comment type="caution">
    <text evidence="6">The sequence shown here is derived from an EMBL/GenBank/DDBJ whole genome shotgun (WGS) entry which is preliminary data.</text>
</comment>
<dbReference type="Pfam" id="PF11954">
    <property type="entry name" value="DUF3471"/>
    <property type="match status" value="1"/>
</dbReference>
<dbReference type="PANTHER" id="PTHR30204:SF69">
    <property type="entry name" value="MERR-FAMILY TRANSCRIPTIONAL REGULATOR"/>
    <property type="match status" value="1"/>
</dbReference>
<dbReference type="RefSeq" id="WP_189438050.1">
    <property type="nucleotide sequence ID" value="NZ_BMXE01000007.1"/>
</dbReference>
<evidence type="ECO:0000256" key="1">
    <source>
        <dbReference type="ARBA" id="ARBA00022491"/>
    </source>
</evidence>
<sequence length="361" mass="41212">MNRHCPDEALLTAKECADRTGLSIRALRLYEKHGLISPRRTSKRWRLYGNDDIARLNEILALKSIGLSLRSISGLLCDQPTDLAQTLILQRDALMDTKHRAERGLTVVEALQDKMRLGTPATIDDLMTLMRETNMAEPSRDNVAWRRYEQMRPRTEIAVDPALYDDYAGAYETDDGTFSIVSHRDGRIFYRIVGGADNEIFPETEAKFFMKVLPVQITFERDESQKVKYLKHHQSGFVDQALRADLKQALQIEKEDQHRINEQKPIPGGATLLCRVIEELSKREPDLSKMAPAVAELLEEQKGSIQVQLEEAGKLKQLSFKGVSQNGSDVYDAVFENSKIEWNFALTHRGLMSYLYFRPIL</sequence>
<dbReference type="Proteomes" id="UP000637980">
    <property type="component" value="Unassembled WGS sequence"/>
</dbReference>
<keyword evidence="4" id="KW-0804">Transcription</keyword>
<keyword evidence="2" id="KW-0805">Transcription regulation</keyword>
<dbReference type="InterPro" id="IPR009061">
    <property type="entry name" value="DNA-bd_dom_put_sf"/>
</dbReference>
<evidence type="ECO:0000256" key="4">
    <source>
        <dbReference type="ARBA" id="ARBA00023163"/>
    </source>
</evidence>
<feature type="domain" description="HTH merR-type" evidence="5">
    <location>
        <begin position="10"/>
        <end position="78"/>
    </location>
</feature>
<accession>A0ABQ3EJ34</accession>
<evidence type="ECO:0000259" key="5">
    <source>
        <dbReference type="PROSITE" id="PS50937"/>
    </source>
</evidence>
<gene>
    <name evidence="6" type="ORF">GCM10007094_34460</name>
</gene>
<evidence type="ECO:0000313" key="6">
    <source>
        <dbReference type="EMBL" id="GHB42339.1"/>
    </source>
</evidence>
<dbReference type="Gene3D" id="1.10.1660.10">
    <property type="match status" value="1"/>
</dbReference>
<protein>
    <submittedName>
        <fullName evidence="6">MerR family transcriptional regulator</fullName>
    </submittedName>
</protein>
<dbReference type="InterPro" id="IPR021860">
    <property type="entry name" value="Peptidase_S12_Pab87-rel_C"/>
</dbReference>
<dbReference type="SMART" id="SM00422">
    <property type="entry name" value="HTH_MERR"/>
    <property type="match status" value="1"/>
</dbReference>
<dbReference type="InterPro" id="IPR047057">
    <property type="entry name" value="MerR_fam"/>
</dbReference>
<keyword evidence="7" id="KW-1185">Reference proteome</keyword>
<dbReference type="Pfam" id="PF13411">
    <property type="entry name" value="MerR_1"/>
    <property type="match status" value="1"/>
</dbReference>
<reference evidence="7" key="1">
    <citation type="journal article" date="2019" name="Int. J. Syst. Evol. Microbiol.">
        <title>The Global Catalogue of Microorganisms (GCM) 10K type strain sequencing project: providing services to taxonomists for standard genome sequencing and annotation.</title>
        <authorList>
            <consortium name="The Broad Institute Genomics Platform"/>
            <consortium name="The Broad Institute Genome Sequencing Center for Infectious Disease"/>
            <person name="Wu L."/>
            <person name="Ma J."/>
        </authorList>
    </citation>
    <scope>NUCLEOTIDE SEQUENCE [LARGE SCALE GENOMIC DNA]</scope>
    <source>
        <strain evidence="7">KCTC 12861</strain>
    </source>
</reference>
<keyword evidence="1" id="KW-0678">Repressor</keyword>
<evidence type="ECO:0000256" key="3">
    <source>
        <dbReference type="ARBA" id="ARBA00023125"/>
    </source>
</evidence>
<organism evidence="6 7">
    <name type="scientific">Pseudovibrio japonicus</name>
    <dbReference type="NCBI Taxonomy" id="366534"/>
    <lineage>
        <taxon>Bacteria</taxon>
        <taxon>Pseudomonadati</taxon>
        <taxon>Pseudomonadota</taxon>
        <taxon>Alphaproteobacteria</taxon>
        <taxon>Hyphomicrobiales</taxon>
        <taxon>Stappiaceae</taxon>
        <taxon>Pseudovibrio</taxon>
    </lineage>
</organism>
<dbReference type="SUPFAM" id="SSF46955">
    <property type="entry name" value="Putative DNA-binding domain"/>
    <property type="match status" value="1"/>
</dbReference>
<dbReference type="EMBL" id="BMXE01000007">
    <property type="protein sequence ID" value="GHB42339.1"/>
    <property type="molecule type" value="Genomic_DNA"/>
</dbReference>
<evidence type="ECO:0000256" key="2">
    <source>
        <dbReference type="ARBA" id="ARBA00023015"/>
    </source>
</evidence>
<evidence type="ECO:0000313" key="7">
    <source>
        <dbReference type="Proteomes" id="UP000637980"/>
    </source>
</evidence>
<dbReference type="CDD" id="cd00592">
    <property type="entry name" value="HTH_MerR-like"/>
    <property type="match status" value="1"/>
</dbReference>
<keyword evidence="3" id="KW-0238">DNA-binding</keyword>
<name>A0ABQ3EJ34_9HYPH</name>
<proteinExistence type="predicted"/>